<evidence type="ECO:0000256" key="14">
    <source>
        <dbReference type="RuleBase" id="RU003651"/>
    </source>
</evidence>
<dbReference type="GO" id="GO:0004222">
    <property type="term" value="F:metalloendopeptidase activity"/>
    <property type="evidence" value="ECO:0007669"/>
    <property type="project" value="InterPro"/>
</dbReference>
<evidence type="ECO:0000256" key="12">
    <source>
        <dbReference type="ARBA" id="ARBA00022989"/>
    </source>
</evidence>
<evidence type="ECO:0000313" key="16">
    <source>
        <dbReference type="EMBL" id="KAJ8530887.1"/>
    </source>
</evidence>
<evidence type="ECO:0000313" key="17">
    <source>
        <dbReference type="Proteomes" id="UP001152561"/>
    </source>
</evidence>
<dbReference type="GO" id="GO:0009535">
    <property type="term" value="C:chloroplast thylakoid membrane"/>
    <property type="evidence" value="ECO:0007669"/>
    <property type="project" value="TreeGrafter"/>
</dbReference>
<keyword evidence="11" id="KW-0809">Transit peptide</keyword>
<keyword evidence="6" id="KW-0645">Protease</keyword>
<dbReference type="SMART" id="SM00382">
    <property type="entry name" value="AAA"/>
    <property type="match status" value="1"/>
</dbReference>
<dbReference type="CDD" id="cd19501">
    <property type="entry name" value="RecA-like_FtsH"/>
    <property type="match status" value="1"/>
</dbReference>
<evidence type="ECO:0000259" key="15">
    <source>
        <dbReference type="SMART" id="SM00382"/>
    </source>
</evidence>
<dbReference type="Pfam" id="PF00004">
    <property type="entry name" value="AAA"/>
    <property type="match status" value="1"/>
</dbReference>
<dbReference type="InterPro" id="IPR003593">
    <property type="entry name" value="AAA+_ATPase"/>
</dbReference>
<dbReference type="PROSITE" id="PS00674">
    <property type="entry name" value="AAA"/>
    <property type="match status" value="1"/>
</dbReference>
<dbReference type="InterPro" id="IPR003959">
    <property type="entry name" value="ATPase_AAA_core"/>
</dbReference>
<dbReference type="Pfam" id="PF06480">
    <property type="entry name" value="FtsH_ext"/>
    <property type="match status" value="1"/>
</dbReference>
<dbReference type="Gene3D" id="3.40.50.300">
    <property type="entry name" value="P-loop containing nucleotide triphosphate hydrolases"/>
    <property type="match status" value="1"/>
</dbReference>
<dbReference type="GO" id="GO:0006508">
    <property type="term" value="P:proteolysis"/>
    <property type="evidence" value="ECO:0007669"/>
    <property type="project" value="UniProtKB-KW"/>
</dbReference>
<evidence type="ECO:0000256" key="3">
    <source>
        <dbReference type="ARBA" id="ARBA00006914"/>
    </source>
</evidence>
<accession>A0A9Q1LAA4</accession>
<evidence type="ECO:0000256" key="9">
    <source>
        <dbReference type="ARBA" id="ARBA00022801"/>
    </source>
</evidence>
<keyword evidence="17" id="KW-1185">Reference proteome</keyword>
<dbReference type="OrthoDB" id="1413014at2759"/>
<evidence type="ECO:0000256" key="11">
    <source>
        <dbReference type="ARBA" id="ARBA00022946"/>
    </source>
</evidence>
<evidence type="ECO:0000256" key="7">
    <source>
        <dbReference type="ARBA" id="ARBA00022692"/>
    </source>
</evidence>
<evidence type="ECO:0000256" key="13">
    <source>
        <dbReference type="ARBA" id="ARBA00023136"/>
    </source>
</evidence>
<dbReference type="AlphaFoldDB" id="A0A9Q1LAA4"/>
<dbReference type="GO" id="GO:0004176">
    <property type="term" value="F:ATP-dependent peptidase activity"/>
    <property type="evidence" value="ECO:0007669"/>
    <property type="project" value="InterPro"/>
</dbReference>
<dbReference type="InterPro" id="IPR003960">
    <property type="entry name" value="ATPase_AAA_CS"/>
</dbReference>
<keyword evidence="7" id="KW-0812">Transmembrane</keyword>
<keyword evidence="12" id="KW-1133">Transmembrane helix</keyword>
<evidence type="ECO:0000256" key="10">
    <source>
        <dbReference type="ARBA" id="ARBA00022840"/>
    </source>
</evidence>
<dbReference type="Gene3D" id="1.10.8.60">
    <property type="match status" value="1"/>
</dbReference>
<keyword evidence="9" id="KW-0378">Hydrolase</keyword>
<feature type="domain" description="AAA+ ATPase" evidence="15">
    <location>
        <begin position="393"/>
        <end position="529"/>
    </location>
</feature>
<dbReference type="FunFam" id="1.10.8.60:FF:000061">
    <property type="entry name" value="Probable inactive ATP-dependent zinc metalloprotease FTSHI 4, chloroplastic"/>
    <property type="match status" value="1"/>
</dbReference>
<reference evidence="17" key="1">
    <citation type="journal article" date="2023" name="Proc. Natl. Acad. Sci. U.S.A.">
        <title>Genomic and structural basis for evolution of tropane alkaloid biosynthesis.</title>
        <authorList>
            <person name="Wanga Y.-J."/>
            <person name="Taina T."/>
            <person name="Yua J.-Y."/>
            <person name="Lia J."/>
            <person name="Xua B."/>
            <person name="Chenc J."/>
            <person name="D'Auriad J.C."/>
            <person name="Huanga J.-P."/>
            <person name="Huanga S.-X."/>
        </authorList>
    </citation>
    <scope>NUCLEOTIDE SEQUENCE [LARGE SCALE GENOMIC DNA]</scope>
    <source>
        <strain evidence="17">cv. KIB-2019</strain>
    </source>
</reference>
<evidence type="ECO:0000256" key="8">
    <source>
        <dbReference type="ARBA" id="ARBA00022741"/>
    </source>
</evidence>
<dbReference type="EMBL" id="JAJAGQ010000021">
    <property type="protein sequence ID" value="KAJ8530887.1"/>
    <property type="molecule type" value="Genomic_DNA"/>
</dbReference>
<dbReference type="FunFam" id="3.40.50.300:FF:000277">
    <property type="entry name" value="ATP-dependent zinc metalloprotease FtsH"/>
    <property type="match status" value="1"/>
</dbReference>
<dbReference type="InterPro" id="IPR027417">
    <property type="entry name" value="P-loop_NTPase"/>
</dbReference>
<evidence type="ECO:0000256" key="4">
    <source>
        <dbReference type="ARBA" id="ARBA00022528"/>
    </source>
</evidence>
<organism evidence="16 17">
    <name type="scientific">Anisodus acutangulus</name>
    <dbReference type="NCBI Taxonomy" id="402998"/>
    <lineage>
        <taxon>Eukaryota</taxon>
        <taxon>Viridiplantae</taxon>
        <taxon>Streptophyta</taxon>
        <taxon>Embryophyta</taxon>
        <taxon>Tracheophyta</taxon>
        <taxon>Spermatophyta</taxon>
        <taxon>Magnoliopsida</taxon>
        <taxon>eudicotyledons</taxon>
        <taxon>Gunneridae</taxon>
        <taxon>Pentapetalae</taxon>
        <taxon>asterids</taxon>
        <taxon>lamiids</taxon>
        <taxon>Solanales</taxon>
        <taxon>Solanaceae</taxon>
        <taxon>Solanoideae</taxon>
        <taxon>Hyoscyameae</taxon>
        <taxon>Anisodus</taxon>
    </lineage>
</organism>
<evidence type="ECO:0000256" key="5">
    <source>
        <dbReference type="ARBA" id="ARBA00022640"/>
    </source>
</evidence>
<gene>
    <name evidence="16" type="ORF">K7X08_023768</name>
</gene>
<evidence type="ECO:0000256" key="6">
    <source>
        <dbReference type="ARBA" id="ARBA00022670"/>
    </source>
</evidence>
<evidence type="ECO:0000256" key="2">
    <source>
        <dbReference type="ARBA" id="ARBA00004229"/>
    </source>
</evidence>
<keyword evidence="5" id="KW-0934">Plastid</keyword>
<protein>
    <recommendedName>
        <fullName evidence="15">AAA+ ATPase domain-containing protein</fullName>
    </recommendedName>
</protein>
<dbReference type="GO" id="GO:0008270">
    <property type="term" value="F:zinc ion binding"/>
    <property type="evidence" value="ECO:0007669"/>
    <property type="project" value="InterPro"/>
</dbReference>
<dbReference type="Pfam" id="PF17862">
    <property type="entry name" value="AAA_lid_3"/>
    <property type="match status" value="1"/>
</dbReference>
<dbReference type="PANTHER" id="PTHR23076">
    <property type="entry name" value="METALLOPROTEASE M41 FTSH"/>
    <property type="match status" value="1"/>
</dbReference>
<dbReference type="InterPro" id="IPR011546">
    <property type="entry name" value="Pept_M41_FtsH_extracell"/>
</dbReference>
<sequence length="649" mass="72104">MASFPLVSSDRLLITHKKWKPHIGNFESLRCFKSQSCSLSNSCFASNYVPLLGLSNIFCKYKKWKPHIGNFESLRCFKNQSCSLSNSCFGKCQCRVLLCSTGIRSMVNEKGDINTHLNKTKSNDIRRKFSLRLRPRLRLLSRRLKRVSVKSMLSDFGKFLRKNTRRVTLSTSISVVLGLCYLFLRLTATTSPKIVPYSDLITSLQGGSVTKVQFEEGTRRIYYNTNLWSLKNAQTGKDNSLVPAESTAIIEESKDIDSNKGGRNVFSKISNAQRSTTPVWEFSTRKIDHDEGYLLSLMREKGTAYGSAPQSALMSIRSLLITMLSLWIPLTPIMWLLYRQLSAANSPAKKRKPSNQVVGFEDVEGVDAAKVELMEIVLCLQGAINFSKLGAKLPRGVLLVGPPGTGKTLLARAVAGEAGVPFFSVSASEFVEMFVGRGAARIRDLFSVARKNAPSIIFIDELDAVGGRRGRSFNDERDQTLNQLLTEMDGFESDLNIIVVAATNRPEALDPALCRPGRFSRKILVGEPDEDGRRKILAVHLRGVPLEEDLELVCNLVASLTQGFVGADLANIVNEAALLAARRGADCVSREDIMESIERARFGINDKQYNQSAIGKELEKLFPWVPSFMRKNSTRSDAIQGLLGYQTLS</sequence>
<comment type="subcellular location">
    <subcellularLocation>
        <location evidence="1">Membrane</location>
        <topology evidence="1">Multi-pass membrane protein</topology>
    </subcellularLocation>
    <subcellularLocation>
        <location evidence="2">Plastid</location>
        <location evidence="2">Chloroplast</location>
    </subcellularLocation>
</comment>
<dbReference type="SUPFAM" id="SSF52540">
    <property type="entry name" value="P-loop containing nucleoside triphosphate hydrolases"/>
    <property type="match status" value="1"/>
</dbReference>
<evidence type="ECO:0000256" key="1">
    <source>
        <dbReference type="ARBA" id="ARBA00004141"/>
    </source>
</evidence>
<name>A0A9Q1LAA4_9SOLA</name>
<keyword evidence="8 14" id="KW-0547">Nucleotide-binding</keyword>
<keyword evidence="10 14" id="KW-0067">ATP-binding</keyword>
<proteinExistence type="inferred from homology"/>
<comment type="caution">
    <text evidence="16">The sequence shown here is derived from an EMBL/GenBank/DDBJ whole genome shotgun (WGS) entry which is preliminary data.</text>
</comment>
<keyword evidence="4" id="KW-0150">Chloroplast</keyword>
<dbReference type="InterPro" id="IPR041569">
    <property type="entry name" value="AAA_lid_3"/>
</dbReference>
<keyword evidence="13" id="KW-0472">Membrane</keyword>
<dbReference type="PANTHER" id="PTHR23076:SF110">
    <property type="entry name" value="INACTIVE ATP-DEPENDENT ZINC METALLOPROTEASE FTSHI 3, CHLOROPLASTIC-RELATED"/>
    <property type="match status" value="1"/>
</dbReference>
<comment type="similarity">
    <text evidence="3 14">Belongs to the AAA ATPase family.</text>
</comment>
<dbReference type="GO" id="GO:0016887">
    <property type="term" value="F:ATP hydrolysis activity"/>
    <property type="evidence" value="ECO:0007669"/>
    <property type="project" value="InterPro"/>
</dbReference>
<dbReference type="GO" id="GO:0005524">
    <property type="term" value="F:ATP binding"/>
    <property type="evidence" value="ECO:0007669"/>
    <property type="project" value="UniProtKB-KW"/>
</dbReference>
<dbReference type="Proteomes" id="UP001152561">
    <property type="component" value="Unassembled WGS sequence"/>
</dbReference>